<evidence type="ECO:0000313" key="2">
    <source>
        <dbReference type="EMBL" id="WVX79500.1"/>
    </source>
</evidence>
<gene>
    <name evidence="2" type="ORF">R4Z09_19680</name>
</gene>
<dbReference type="Gene3D" id="3.40.50.720">
    <property type="entry name" value="NAD(P)-binding Rossmann-like Domain"/>
    <property type="match status" value="1"/>
</dbReference>
<dbReference type="Proteomes" id="UP001357223">
    <property type="component" value="Chromosome"/>
</dbReference>
<proteinExistence type="predicted"/>
<dbReference type="RefSeq" id="WP_338448434.1">
    <property type="nucleotide sequence ID" value="NZ_CP137640.1"/>
</dbReference>
<keyword evidence="1" id="KW-1133">Transmembrane helix</keyword>
<keyword evidence="1" id="KW-0812">Transmembrane</keyword>
<keyword evidence="3" id="KW-1185">Reference proteome</keyword>
<protein>
    <submittedName>
        <fullName evidence="2">Thiazole-containing bacteriocin maturation protein</fullName>
    </submittedName>
</protein>
<dbReference type="NCBIfam" id="TIGR03693">
    <property type="entry name" value="ocin_ThiF_like"/>
    <property type="match status" value="1"/>
</dbReference>
<name>A0ABZ2C7H8_9BACI</name>
<accession>A0ABZ2C7H8</accession>
<dbReference type="InterPro" id="IPR022368">
    <property type="entry name" value="Thiazole_bacteriocin_mat_put"/>
</dbReference>
<evidence type="ECO:0000256" key="1">
    <source>
        <dbReference type="SAM" id="Phobius"/>
    </source>
</evidence>
<organism evidence="2 3">
    <name type="scientific">Niallia oryzisoli</name>
    <dbReference type="NCBI Taxonomy" id="1737571"/>
    <lineage>
        <taxon>Bacteria</taxon>
        <taxon>Bacillati</taxon>
        <taxon>Bacillota</taxon>
        <taxon>Bacilli</taxon>
        <taxon>Bacillales</taxon>
        <taxon>Bacillaceae</taxon>
        <taxon>Niallia</taxon>
    </lineage>
</organism>
<feature type="transmembrane region" description="Helical" evidence="1">
    <location>
        <begin position="132"/>
        <end position="149"/>
    </location>
</feature>
<reference evidence="2 3" key="1">
    <citation type="submission" date="2023-10" db="EMBL/GenBank/DDBJ databases">
        <title>Niallia locisalis sp.nov. isolated from a salt pond sample.</title>
        <authorList>
            <person name="Li X.-J."/>
            <person name="Dong L."/>
        </authorList>
    </citation>
    <scope>NUCLEOTIDE SEQUENCE [LARGE SCALE GENOMIC DNA]</scope>
    <source>
        <strain evidence="2 3">DSM 29761</strain>
    </source>
</reference>
<sequence>MTKLKSTSRLKVKRDTFYLPDPQGGVYFRNNVSSFQMEGTTIYQWIEKLIPMFNGEQSLAELTKGLTPPYRNRVYEIGETLYKNGFVRDVSLDRQHQLEARVLEKYASQIEFIENFTDSGAYRFQEYRQAKVLAIGSGPFLVSLVSALIESGLPKFHFMVTDSVPTNRLRIIELLQNASKSDSKVEVLQVPFEKGAKRGFWQHVLHPYDWILYVSQDGNVKELKELNSLCKDQRKLFLPAIYLDQVGLAGPLVQPESEACWESAWRRLHQSSLQKDREPQAYSSTAGSILANVTVFEFFKKVVGIAGSSQSNKIYQLDLETLEGGWISFITHPLVSNKRFSPKLVKDLDVRLKQEQSGNERHSLDYFNLLTSEETGIFHTWEERNLKQLPLSQCYVQAVNPISEGPADLLPEILCSGLTHKEAKREAGLKGIEMYASQMFKDFKNQKNQANANLSEGFFGVGAGETIAEAVCRGLQEYLDEEWRKRKADQQNPIFIIQLGAIEEQRCRFYLQALTTLNGSAPAIGLHENLVGFPVLSVWSNGTWHTSAGLNITLALENALQRALLDAQNGFYETDTKAESAVFSEQEPLKLDIPSCAELTKWELLDSSIQILNRNNKHLFVYDLTFEPFLKQELTGVFGVQVREGES</sequence>
<evidence type="ECO:0000313" key="3">
    <source>
        <dbReference type="Proteomes" id="UP001357223"/>
    </source>
</evidence>
<dbReference type="EMBL" id="CP137640">
    <property type="protein sequence ID" value="WVX79500.1"/>
    <property type="molecule type" value="Genomic_DNA"/>
</dbReference>
<keyword evidence="1" id="KW-0472">Membrane</keyword>